<reference evidence="2 3" key="1">
    <citation type="journal article" date="2020" name="Mol. Biol. Evol.">
        <title>Distinct Expression and Methylation Patterns for Genes with Different Fates following a Single Whole-Genome Duplication in Flowering Plants.</title>
        <authorList>
            <person name="Shi T."/>
            <person name="Rahmani R.S."/>
            <person name="Gugger P.F."/>
            <person name="Wang M."/>
            <person name="Li H."/>
            <person name="Zhang Y."/>
            <person name="Li Z."/>
            <person name="Wang Q."/>
            <person name="Van de Peer Y."/>
            <person name="Marchal K."/>
            <person name="Chen J."/>
        </authorList>
    </citation>
    <scope>NUCLEOTIDE SEQUENCE [LARGE SCALE GENOMIC DNA]</scope>
    <source>
        <tissue evidence="2">Leaf</tissue>
    </source>
</reference>
<evidence type="ECO:0000256" key="1">
    <source>
        <dbReference type="SAM" id="Phobius"/>
    </source>
</evidence>
<keyword evidence="1" id="KW-1133">Transmembrane helix</keyword>
<protein>
    <submittedName>
        <fullName evidence="2">Uncharacterized protein</fullName>
    </submittedName>
</protein>
<dbReference type="Proteomes" id="UP000607653">
    <property type="component" value="Unassembled WGS sequence"/>
</dbReference>
<accession>A0A822YMS2</accession>
<name>A0A822YMS2_NELNU</name>
<feature type="transmembrane region" description="Helical" evidence="1">
    <location>
        <begin position="55"/>
        <end position="75"/>
    </location>
</feature>
<organism evidence="2 3">
    <name type="scientific">Nelumbo nucifera</name>
    <name type="common">Sacred lotus</name>
    <dbReference type="NCBI Taxonomy" id="4432"/>
    <lineage>
        <taxon>Eukaryota</taxon>
        <taxon>Viridiplantae</taxon>
        <taxon>Streptophyta</taxon>
        <taxon>Embryophyta</taxon>
        <taxon>Tracheophyta</taxon>
        <taxon>Spermatophyta</taxon>
        <taxon>Magnoliopsida</taxon>
        <taxon>Proteales</taxon>
        <taxon>Nelumbonaceae</taxon>
        <taxon>Nelumbo</taxon>
    </lineage>
</organism>
<gene>
    <name evidence="2" type="ORF">HUJ06_012224</name>
</gene>
<proteinExistence type="predicted"/>
<keyword evidence="1" id="KW-0812">Transmembrane</keyword>
<dbReference type="EMBL" id="DUZY01000003">
    <property type="protein sequence ID" value="DAD33373.1"/>
    <property type="molecule type" value="Genomic_DNA"/>
</dbReference>
<keyword evidence="1" id="KW-0472">Membrane</keyword>
<sequence length="94" mass="10709">MGLLMGHEDPIELKPINPITEGLGLHYRTKPNGKFICLLLNYGLKIELSIKSTSLYAGLSIMGMVLFFVGSNKWLRKHETNSKYKVHQHKENIL</sequence>
<evidence type="ECO:0000313" key="2">
    <source>
        <dbReference type="EMBL" id="DAD33373.1"/>
    </source>
</evidence>
<evidence type="ECO:0000313" key="3">
    <source>
        <dbReference type="Proteomes" id="UP000607653"/>
    </source>
</evidence>
<keyword evidence="3" id="KW-1185">Reference proteome</keyword>
<dbReference type="AlphaFoldDB" id="A0A822YMS2"/>
<comment type="caution">
    <text evidence="2">The sequence shown here is derived from an EMBL/GenBank/DDBJ whole genome shotgun (WGS) entry which is preliminary data.</text>
</comment>